<gene>
    <name evidence="1" type="ORF">SDC9_173244</name>
</gene>
<protein>
    <recommendedName>
        <fullName evidence="2">Flavodoxin-like domain-containing protein</fullName>
    </recommendedName>
</protein>
<dbReference type="AlphaFoldDB" id="A0A645GG00"/>
<reference evidence="1" key="1">
    <citation type="submission" date="2019-08" db="EMBL/GenBank/DDBJ databases">
        <authorList>
            <person name="Kucharzyk K."/>
            <person name="Murdoch R.W."/>
            <person name="Higgins S."/>
            <person name="Loffler F."/>
        </authorList>
    </citation>
    <scope>NUCLEOTIDE SEQUENCE</scope>
</reference>
<sequence>MYCLLLHESGQIFSPLKRIQFAVAASAGGNEENSGIEIIKEQMGYLEELIECPPTKFLFKGNCQNKDTAAKDTAFLEEATAFGASLVKNKVSEKD</sequence>
<organism evidence="1">
    <name type="scientific">bioreactor metagenome</name>
    <dbReference type="NCBI Taxonomy" id="1076179"/>
    <lineage>
        <taxon>unclassified sequences</taxon>
        <taxon>metagenomes</taxon>
        <taxon>ecological metagenomes</taxon>
    </lineage>
</organism>
<evidence type="ECO:0008006" key="2">
    <source>
        <dbReference type="Google" id="ProtNLM"/>
    </source>
</evidence>
<proteinExistence type="predicted"/>
<name>A0A645GG00_9ZZZZ</name>
<evidence type="ECO:0000313" key="1">
    <source>
        <dbReference type="EMBL" id="MPN25828.1"/>
    </source>
</evidence>
<dbReference type="EMBL" id="VSSQ01075143">
    <property type="protein sequence ID" value="MPN25828.1"/>
    <property type="molecule type" value="Genomic_DNA"/>
</dbReference>
<comment type="caution">
    <text evidence="1">The sequence shown here is derived from an EMBL/GenBank/DDBJ whole genome shotgun (WGS) entry which is preliminary data.</text>
</comment>
<accession>A0A645GG00</accession>